<feature type="region of interest" description="Disordered" evidence="1">
    <location>
        <begin position="299"/>
        <end position="345"/>
    </location>
</feature>
<dbReference type="EMBL" id="QKLU01000004">
    <property type="protein sequence ID" value="PYF73968.1"/>
    <property type="molecule type" value="Genomic_DNA"/>
</dbReference>
<keyword evidence="4" id="KW-1185">Reference proteome</keyword>
<keyword evidence="2" id="KW-0812">Transmembrane</keyword>
<feature type="transmembrane region" description="Helical" evidence="2">
    <location>
        <begin position="9"/>
        <end position="30"/>
    </location>
</feature>
<keyword evidence="2" id="KW-1133">Transmembrane helix</keyword>
<dbReference type="RefSeq" id="WP_110830753.1">
    <property type="nucleotide sequence ID" value="NZ_QKLU01000004.1"/>
</dbReference>
<feature type="compositionally biased region" description="Basic and acidic residues" evidence="1">
    <location>
        <begin position="304"/>
        <end position="324"/>
    </location>
</feature>
<evidence type="ECO:0000256" key="2">
    <source>
        <dbReference type="SAM" id="Phobius"/>
    </source>
</evidence>
<feature type="compositionally biased region" description="Basic and acidic residues" evidence="1">
    <location>
        <begin position="332"/>
        <end position="345"/>
    </location>
</feature>
<keyword evidence="3" id="KW-0132">Cell division</keyword>
<evidence type="ECO:0000256" key="1">
    <source>
        <dbReference type="SAM" id="MobiDB-lite"/>
    </source>
</evidence>
<keyword evidence="3" id="KW-0131">Cell cycle</keyword>
<gene>
    <name evidence="3" type="ORF">B0O44_104138</name>
</gene>
<reference evidence="3 4" key="1">
    <citation type="submission" date="2018-06" db="EMBL/GenBank/DDBJ databases">
        <title>Genomic Encyclopedia of Archaeal and Bacterial Type Strains, Phase II (KMG-II): from individual species to whole genera.</title>
        <authorList>
            <person name="Goeker M."/>
        </authorList>
    </citation>
    <scope>NUCLEOTIDE SEQUENCE [LARGE SCALE GENOMIC DNA]</scope>
    <source>
        <strain evidence="3 4">DSM 27372</strain>
    </source>
</reference>
<comment type="caution">
    <text evidence="3">The sequence shown here is derived from an EMBL/GenBank/DDBJ whole genome shotgun (WGS) entry which is preliminary data.</text>
</comment>
<organism evidence="3 4">
    <name type="scientific">Pedobacter nutrimenti</name>
    <dbReference type="NCBI Taxonomy" id="1241337"/>
    <lineage>
        <taxon>Bacteria</taxon>
        <taxon>Pseudomonadati</taxon>
        <taxon>Bacteroidota</taxon>
        <taxon>Sphingobacteriia</taxon>
        <taxon>Sphingobacteriales</taxon>
        <taxon>Sphingobacteriaceae</taxon>
        <taxon>Pedobacter</taxon>
    </lineage>
</organism>
<name>A0A318UG58_9SPHI</name>
<dbReference type="GO" id="GO:0051301">
    <property type="term" value="P:cell division"/>
    <property type="evidence" value="ECO:0007669"/>
    <property type="project" value="UniProtKB-KW"/>
</dbReference>
<evidence type="ECO:0000313" key="3">
    <source>
        <dbReference type="EMBL" id="PYF73968.1"/>
    </source>
</evidence>
<sequence>MLRRINWKLVFKSFAWVICLAGLVVLMGFVDLKKQTVKCSNVKILIPGADNFIEREEIDAILKQSQGTLIGRNLEQINLNQIEDKIKANPYIALAKIYADMDGVIHIEIKQRQPVLRVINASNQDFYIDRNGLKMPVSSNFTANVLVANGNIGEHFGGKLDTLKSKLATDLYKTALFLKSDTLWDAQIEQIFVNDKKDIELIPRLGNQRIILGDADSLEVKMRNLRAFYKEAMPKVGWDTYKTINIKYTNQVVCERTKPDSVKANAFKPLIIKDPRISGGNKAVDSMVKNEIIKDIMSDTEVTPEIKPKPAEVKKKPAVPEKKPATATAKPAAKEKVKTDTKKNK</sequence>
<keyword evidence="2" id="KW-0472">Membrane</keyword>
<dbReference type="AlphaFoldDB" id="A0A318UG58"/>
<dbReference type="Proteomes" id="UP000248198">
    <property type="component" value="Unassembled WGS sequence"/>
</dbReference>
<evidence type="ECO:0000313" key="4">
    <source>
        <dbReference type="Proteomes" id="UP000248198"/>
    </source>
</evidence>
<dbReference type="OrthoDB" id="1466667at2"/>
<accession>A0A318UG58</accession>
<proteinExistence type="predicted"/>
<protein>
    <submittedName>
        <fullName evidence="3">Cell division protein FtsQ</fullName>
    </submittedName>
</protein>